<feature type="domain" description="DUF3071" evidence="2">
    <location>
        <begin position="2"/>
        <end position="120"/>
    </location>
</feature>
<protein>
    <recommendedName>
        <fullName evidence="2">DUF3071 domain-containing protein</fullName>
    </recommendedName>
</protein>
<evidence type="ECO:0000259" key="2">
    <source>
        <dbReference type="Pfam" id="PF11268"/>
    </source>
</evidence>
<evidence type="ECO:0000313" key="3">
    <source>
        <dbReference type="EMBL" id="SBN38590.1"/>
    </source>
</evidence>
<proteinExistence type="predicted"/>
<feature type="compositionally biased region" description="Low complexity" evidence="1">
    <location>
        <begin position="334"/>
        <end position="358"/>
    </location>
</feature>
<organism evidence="3">
    <name type="scientific">Propionibacterium freudenreichii</name>
    <dbReference type="NCBI Taxonomy" id="1744"/>
    <lineage>
        <taxon>Bacteria</taxon>
        <taxon>Bacillati</taxon>
        <taxon>Actinomycetota</taxon>
        <taxon>Actinomycetes</taxon>
        <taxon>Propionibacteriales</taxon>
        <taxon>Propionibacteriaceae</taxon>
        <taxon>Propionibacterium</taxon>
    </lineage>
</organism>
<dbReference type="InterPro" id="IPR047682">
    <property type="entry name" value="SepH-like"/>
</dbReference>
<dbReference type="NCBIfam" id="NF040712">
    <property type="entry name" value="SepH"/>
    <property type="match status" value="1"/>
</dbReference>
<accession>A0A2C7YKH5</accession>
<dbReference type="AlphaFoldDB" id="A0A2C7YKH5"/>
<dbReference type="InterPro" id="IPR021421">
    <property type="entry name" value="DUF3071"/>
</dbReference>
<sequence length="442" mass="47215">MNSALTPREIQSRIRAGESVEDVARAAGVSVDELDGFAEPVLAERDHMSELARVAQARRDSGPTPQPLEQFINTKLRREGVPDGSILWGAFRREDQADRHWTIRISYRLDETDHQALFDFDPRGRFVTAENADARWLIDDQPPHRGESPVTRTQNPDAEPTIDLNDELAIVRAVQDDETPVIGDGSALQELYAAAASNDATSTGSGTDQDGLREVDGVYDIVPNPTSDMDVLYDMLAGFDEDSVHVYEGLGRPVSLGDGAVDTNESVDTDEAVHTSEDASTGGRPSDAADAAGDDSTPALDAALQHRESPDEPRAATPASAPTKPRATRKRRTASGADRSSAATSTSAAKPASHPSSADQAPSKGPGGRSSADKAKEPDKAPAKPRPAAAHQDSASGQEPLVAGDGSATQPAKKPTKRRKSHRATVPSWDEIMFGERRPDKD</sequence>
<feature type="compositionally biased region" description="Basic and acidic residues" evidence="1">
    <location>
        <begin position="371"/>
        <end position="382"/>
    </location>
</feature>
<gene>
    <name evidence="3" type="ORF">PFR_JS10_947</name>
</gene>
<dbReference type="Pfam" id="PF11268">
    <property type="entry name" value="DUF3071"/>
    <property type="match status" value="1"/>
</dbReference>
<feature type="region of interest" description="Disordered" evidence="1">
    <location>
        <begin position="139"/>
        <end position="162"/>
    </location>
</feature>
<feature type="region of interest" description="Disordered" evidence="1">
    <location>
        <begin position="252"/>
        <end position="442"/>
    </location>
</feature>
<dbReference type="EMBL" id="LT576035">
    <property type="protein sequence ID" value="SBN38590.1"/>
    <property type="molecule type" value="Genomic_DNA"/>
</dbReference>
<feature type="compositionally biased region" description="Basic and acidic residues" evidence="1">
    <location>
        <begin position="304"/>
        <end position="314"/>
    </location>
</feature>
<evidence type="ECO:0000256" key="1">
    <source>
        <dbReference type="SAM" id="MobiDB-lite"/>
    </source>
</evidence>
<name>A0A2C7YKH5_9ACTN</name>
<reference evidence="3" key="1">
    <citation type="submission" date="2016-05" db="EMBL/GenBank/DDBJ databases">
        <authorList>
            <person name="Lavstsen T."/>
            <person name="Jespersen J.S."/>
        </authorList>
    </citation>
    <scope>NUCLEOTIDE SEQUENCE</scope>
    <source>
        <strain evidence="3">PFRJS10</strain>
    </source>
</reference>
<feature type="compositionally biased region" description="Basic residues" evidence="1">
    <location>
        <begin position="414"/>
        <end position="423"/>
    </location>
</feature>